<dbReference type="PANTHER" id="PTHR32305:SF15">
    <property type="entry name" value="PROTEIN RHSA-RELATED"/>
    <property type="match status" value="1"/>
</dbReference>
<dbReference type="Proteomes" id="UP001321748">
    <property type="component" value="Chromosome"/>
</dbReference>
<evidence type="ECO:0000313" key="1">
    <source>
        <dbReference type="EMBL" id="BDR54508.1"/>
    </source>
</evidence>
<dbReference type="InterPro" id="IPR022385">
    <property type="entry name" value="Rhs_assc_core"/>
</dbReference>
<sequence length="111" mass="12236">MKHVSGSVKNVLLHISISWLTVSKTAINILLQQYSDDESGLHYNRFRYYDPDTGQYISPDPIGLLGGINPYGYAHNPLTWVDPLGLANYEAGKGTTGNNSILANANKELEQ</sequence>
<dbReference type="RefSeq" id="WP_345785173.1">
    <property type="nucleotide sequence ID" value="NZ_AP026800.1"/>
</dbReference>
<gene>
    <name evidence="1" type="ORF">KIMH_06190</name>
</gene>
<dbReference type="EMBL" id="AP026800">
    <property type="protein sequence ID" value="BDR54508.1"/>
    <property type="molecule type" value="Genomic_DNA"/>
</dbReference>
<keyword evidence="2" id="KW-1185">Reference proteome</keyword>
<dbReference type="Gene3D" id="2.180.10.10">
    <property type="entry name" value="RHS repeat-associated core"/>
    <property type="match status" value="1"/>
</dbReference>
<name>A0ABM8BCD3_9BIFI</name>
<dbReference type="InterPro" id="IPR050708">
    <property type="entry name" value="T6SS_VgrG/RHS"/>
</dbReference>
<organism evidence="1 2">
    <name type="scientific">Bombiscardovia apis</name>
    <dbReference type="NCBI Taxonomy" id="2932182"/>
    <lineage>
        <taxon>Bacteria</taxon>
        <taxon>Bacillati</taxon>
        <taxon>Actinomycetota</taxon>
        <taxon>Actinomycetes</taxon>
        <taxon>Bifidobacteriales</taxon>
        <taxon>Bifidobacteriaceae</taxon>
        <taxon>Bombiscardovia</taxon>
    </lineage>
</organism>
<accession>A0ABM8BCD3</accession>
<evidence type="ECO:0000313" key="2">
    <source>
        <dbReference type="Proteomes" id="UP001321748"/>
    </source>
</evidence>
<dbReference type="PRINTS" id="PR00394">
    <property type="entry name" value="RHSPROTEIN"/>
</dbReference>
<reference evidence="1 2" key="1">
    <citation type="journal article" date="2023" name="Microbiol. Spectr.">
        <title>Symbiosis of Carpenter Bees with Uncharacterized Lactic Acid Bacteria Showing NAD Auxotrophy.</title>
        <authorList>
            <person name="Kawasaki S."/>
            <person name="Ozawa K."/>
            <person name="Mori T."/>
            <person name="Yamamoto A."/>
            <person name="Ito M."/>
            <person name="Ohkuma M."/>
            <person name="Sakamoto M."/>
            <person name="Matsutani M."/>
        </authorList>
    </citation>
    <scope>NUCLEOTIDE SEQUENCE [LARGE SCALE GENOMIC DNA]</scope>
    <source>
        <strain evidence="1 2">KimH</strain>
    </source>
</reference>
<dbReference type="NCBIfam" id="TIGR03696">
    <property type="entry name" value="Rhs_assc_core"/>
    <property type="match status" value="1"/>
</dbReference>
<evidence type="ECO:0008006" key="3">
    <source>
        <dbReference type="Google" id="ProtNLM"/>
    </source>
</evidence>
<proteinExistence type="predicted"/>
<protein>
    <recommendedName>
        <fullName evidence="3">RHS repeat-associated core domain-containing protein</fullName>
    </recommendedName>
</protein>
<dbReference type="PANTHER" id="PTHR32305">
    <property type="match status" value="1"/>
</dbReference>